<dbReference type="PRINTS" id="PR00419">
    <property type="entry name" value="ADXRDTASE"/>
</dbReference>
<organism evidence="2 3">
    <name type="scientific">Plectonema cf. radiosum LEGE 06105</name>
    <dbReference type="NCBI Taxonomy" id="945769"/>
    <lineage>
        <taxon>Bacteria</taxon>
        <taxon>Bacillati</taxon>
        <taxon>Cyanobacteriota</taxon>
        <taxon>Cyanophyceae</taxon>
        <taxon>Oscillatoriophycideae</taxon>
        <taxon>Oscillatoriales</taxon>
        <taxon>Microcoleaceae</taxon>
        <taxon>Plectonema</taxon>
    </lineage>
</organism>
<sequence>MTNVAVIGAGMSGLVCAQQLTQAGYSVRVIDKSRGVGGRVATRRLFETQADHGACYLKPKGEVLQRLVNLLIEKGELEVWTKTVHEIQANSSSIIPNIPSSLPYIAPSGMNAIAKFLTQSLEIIHNQRVNSITFNSQNQWFLTSDTNEEFTASSVVIAIPAPQAVMLLEASVELLNNRFLEKLLSVEFDPSLTVMAGYPDSLPQLPEWKAITFKDNSILGWIGLDSSKRKNPAQPHFVIHSSADFAQRYFESVDLQQVGQQILENAASTLKLQWLKNPQWMQVHRWRYAFPKTPIKQSCLAAETPLPLVCCGDWCGGNLIESAMLSGIAAAEYINSQLEQRELPGIDFLDAL</sequence>
<dbReference type="InterPro" id="IPR036188">
    <property type="entry name" value="FAD/NAD-bd_sf"/>
</dbReference>
<dbReference type="Gene3D" id="3.50.50.60">
    <property type="entry name" value="FAD/NAD(P)-binding domain"/>
    <property type="match status" value="1"/>
</dbReference>
<name>A0A8J7FFM7_9CYAN</name>
<dbReference type="Pfam" id="PF01593">
    <property type="entry name" value="Amino_oxidase"/>
    <property type="match status" value="1"/>
</dbReference>
<proteinExistence type="predicted"/>
<dbReference type="SUPFAM" id="SSF51905">
    <property type="entry name" value="FAD/NAD(P)-binding domain"/>
    <property type="match status" value="1"/>
</dbReference>
<protein>
    <submittedName>
        <fullName evidence="2">FAD-dependent oxidoreductase</fullName>
    </submittedName>
</protein>
<keyword evidence="3" id="KW-1185">Reference proteome</keyword>
<evidence type="ECO:0000259" key="1">
    <source>
        <dbReference type="Pfam" id="PF01593"/>
    </source>
</evidence>
<dbReference type="Gene3D" id="3.90.660.10">
    <property type="match status" value="1"/>
</dbReference>
<dbReference type="Proteomes" id="UP000620559">
    <property type="component" value="Unassembled WGS sequence"/>
</dbReference>
<dbReference type="PANTHER" id="PTHR16128">
    <property type="entry name" value="FAD/NAD(P)-BINDING OXIDOREDUCTASE FAMILY PROTEIN"/>
    <property type="match status" value="1"/>
</dbReference>
<accession>A0A8J7FFM7</accession>
<dbReference type="InterPro" id="IPR002937">
    <property type="entry name" value="Amino_oxidase"/>
</dbReference>
<comment type="caution">
    <text evidence="2">The sequence shown here is derived from an EMBL/GenBank/DDBJ whole genome shotgun (WGS) entry which is preliminary data.</text>
</comment>
<feature type="domain" description="Amine oxidase" evidence="1">
    <location>
        <begin position="107"/>
        <end position="334"/>
    </location>
</feature>
<gene>
    <name evidence="2" type="ORF">IQ247_28640</name>
</gene>
<dbReference type="GO" id="GO:0016491">
    <property type="term" value="F:oxidoreductase activity"/>
    <property type="evidence" value="ECO:0007669"/>
    <property type="project" value="InterPro"/>
</dbReference>
<dbReference type="Pfam" id="PF13450">
    <property type="entry name" value="NAD_binding_8"/>
    <property type="match status" value="1"/>
</dbReference>
<dbReference type="RefSeq" id="WP_193925228.1">
    <property type="nucleotide sequence ID" value="NZ_JADEWL010000181.1"/>
</dbReference>
<reference evidence="2" key="1">
    <citation type="submission" date="2020-10" db="EMBL/GenBank/DDBJ databases">
        <authorList>
            <person name="Castelo-Branco R."/>
            <person name="Eusebio N."/>
            <person name="Adriana R."/>
            <person name="Vieira A."/>
            <person name="Brugerolle De Fraissinette N."/>
            <person name="Rezende De Castro R."/>
            <person name="Schneider M.P."/>
            <person name="Vasconcelos V."/>
            <person name="Leao P.N."/>
        </authorList>
    </citation>
    <scope>NUCLEOTIDE SEQUENCE</scope>
    <source>
        <strain evidence="2">LEGE 06105</strain>
    </source>
</reference>
<dbReference type="AlphaFoldDB" id="A0A8J7FFM7"/>
<dbReference type="PANTHER" id="PTHR16128:SF5">
    <property type="entry name" value="FAD_NAD(P)-BINDING OXIDOREDUCTASE FAMILY PROTEIN"/>
    <property type="match status" value="1"/>
</dbReference>
<evidence type="ECO:0000313" key="2">
    <source>
        <dbReference type="EMBL" id="MBE9216579.1"/>
    </source>
</evidence>
<evidence type="ECO:0000313" key="3">
    <source>
        <dbReference type="Proteomes" id="UP000620559"/>
    </source>
</evidence>
<dbReference type="EMBL" id="JADEWL010000181">
    <property type="protein sequence ID" value="MBE9216579.1"/>
    <property type="molecule type" value="Genomic_DNA"/>
</dbReference>